<dbReference type="Pfam" id="PF17482">
    <property type="entry name" value="Phage_sheath_1C"/>
    <property type="match status" value="1"/>
</dbReference>
<dbReference type="Gene3D" id="3.40.50.11790">
    <property type="match status" value="1"/>
</dbReference>
<dbReference type="Gene3D" id="3.30.360.90">
    <property type="match status" value="1"/>
</dbReference>
<dbReference type="OrthoDB" id="89060at2"/>
<dbReference type="Gene3D" id="2.60.40.4290">
    <property type="match status" value="1"/>
</dbReference>
<dbReference type="Gene3D" id="3.30.1490.360">
    <property type="match status" value="1"/>
</dbReference>
<feature type="domain" description="Tail sheath protein subtilisin-like" evidence="2">
    <location>
        <begin position="209"/>
        <end position="364"/>
    </location>
</feature>
<evidence type="ECO:0000259" key="2">
    <source>
        <dbReference type="Pfam" id="PF04984"/>
    </source>
</evidence>
<feature type="domain" description="Tail sheath protein C-terminal" evidence="4">
    <location>
        <begin position="380"/>
        <end position="485"/>
    </location>
</feature>
<dbReference type="EMBL" id="LYPB01000073">
    <property type="protein sequence ID" value="OAS17163.1"/>
    <property type="molecule type" value="Genomic_DNA"/>
</dbReference>
<evidence type="ECO:0000313" key="6">
    <source>
        <dbReference type="Proteomes" id="UP000078454"/>
    </source>
</evidence>
<dbReference type="Pfam" id="PF04984">
    <property type="entry name" value="Phage_sheath_1"/>
    <property type="match status" value="1"/>
</dbReference>
<protein>
    <submittedName>
        <fullName evidence="5">Phage tail sheath protein</fullName>
    </submittedName>
</protein>
<name>A0A198A883_9BACL</name>
<evidence type="ECO:0000259" key="3">
    <source>
        <dbReference type="Pfam" id="PF17481"/>
    </source>
</evidence>
<comment type="caution">
    <text evidence="5">The sequence shown here is derived from an EMBL/GenBank/DDBJ whole genome shotgun (WGS) entry which is preliminary data.</text>
</comment>
<organism evidence="5 6">
    <name type="scientific">Paenibacillus oryzisoli</name>
    <dbReference type="NCBI Taxonomy" id="1850517"/>
    <lineage>
        <taxon>Bacteria</taxon>
        <taxon>Bacillati</taxon>
        <taxon>Bacillota</taxon>
        <taxon>Bacilli</taxon>
        <taxon>Bacillales</taxon>
        <taxon>Paenibacillaceae</taxon>
        <taxon>Paenibacillus</taxon>
    </lineage>
</organism>
<feature type="domain" description="Phage tail sheath protein-like beta-sandwich" evidence="3">
    <location>
        <begin position="96"/>
        <end position="204"/>
    </location>
</feature>
<dbReference type="InterPro" id="IPR035326">
    <property type="entry name" value="Beta_sandwich_Seath"/>
</dbReference>
<reference evidence="5 6" key="1">
    <citation type="submission" date="2016-05" db="EMBL/GenBank/DDBJ databases">
        <title>Paenibacillus sp. 1ZS3-15 nov., isolated from the rhizosphere soil.</title>
        <authorList>
            <person name="Zhang X.X."/>
            <person name="Zhang J."/>
        </authorList>
    </citation>
    <scope>NUCLEOTIDE SEQUENCE [LARGE SCALE GENOMIC DNA]</scope>
    <source>
        <strain evidence="5 6">1ZS3-15</strain>
    </source>
</reference>
<proteinExistence type="inferred from homology"/>
<dbReference type="RefSeq" id="WP_068666531.1">
    <property type="nucleotide sequence ID" value="NZ_LYPB01000073.1"/>
</dbReference>
<evidence type="ECO:0000256" key="1">
    <source>
        <dbReference type="ARBA" id="ARBA00008005"/>
    </source>
</evidence>
<dbReference type="Pfam" id="PF17481">
    <property type="entry name" value="Phage_sheath_domII"/>
    <property type="match status" value="1"/>
</dbReference>
<dbReference type="Gene3D" id="3.30.1370.220">
    <property type="match status" value="1"/>
</dbReference>
<keyword evidence="6" id="KW-1185">Reference proteome</keyword>
<dbReference type="AlphaFoldDB" id="A0A198A883"/>
<dbReference type="InterPro" id="IPR020287">
    <property type="entry name" value="Tail_sheath_C"/>
</dbReference>
<dbReference type="InterPro" id="IPR035089">
    <property type="entry name" value="Phage_sheath_subtilisin"/>
</dbReference>
<dbReference type="STRING" id="1850517.A8708_02800"/>
<dbReference type="Proteomes" id="UP000078454">
    <property type="component" value="Unassembled WGS sequence"/>
</dbReference>
<sequence length="487" mass="50983">MAGGTWSGTDRPVLPGFYMNFEAAALSAIEPGSQGTVIIPVKANWGAVRKFVEITSEQSIYDVFSADQSGAATAPAVLKLALLGKPKKVLAYRIADATAAKASVTLKDSASANVLKLDAKYEGARANNFSVTVQTNAVDSAKKDLKLLEGTSVLKTFTFSGTAVQAAADAINQDVSNLWLTATVLAPGNGTLAAVAGSSLTGGNSGVSGIAATDYVNALSAMETQDFQVLALDGISDASIQASVVAWTTRLRSEGKGIVTVLGGSGADDVAADAISRAAARSAIYNHEAIVNVGTGAIVAGTSYSSAYISAYVAGLIAGQKLNESTTYAASPFSDVTRRATRSEQENAVKNGVFLFVHDGQKVKALRGMNALVSLRQGQSTAWKKIRTIRVMDAISNDLLRTAEDSYIGKVNNTEEGRLALVEAAKQYMQTLAQAGVIDAQAFNVYLNPAYYGQGSVLTPAPDQVYIKWEAQLTDVMEQIFGTFIVN</sequence>
<evidence type="ECO:0000259" key="4">
    <source>
        <dbReference type="Pfam" id="PF17482"/>
    </source>
</evidence>
<comment type="similarity">
    <text evidence="1">Belongs to the myoviridae tail sheath protein family.</text>
</comment>
<accession>A0A198A883</accession>
<gene>
    <name evidence="5" type="ORF">A8708_02800</name>
</gene>
<evidence type="ECO:0000313" key="5">
    <source>
        <dbReference type="EMBL" id="OAS17163.1"/>
    </source>
</evidence>